<dbReference type="Proteomes" id="UP000007502">
    <property type="component" value="Segment"/>
</dbReference>
<dbReference type="GeneID" id="10228616"/>
<evidence type="ECO:0000313" key="1">
    <source>
        <dbReference type="EMBL" id="ADX87953.1"/>
    </source>
</evidence>
<organism evidence="1 2">
    <name type="scientific">Vibrio phage ICP1</name>
    <dbReference type="NCBI Taxonomy" id="979525"/>
    <lineage>
        <taxon>Viruses</taxon>
        <taxon>Duplodnaviria</taxon>
        <taxon>Heunggongvirae</taxon>
        <taxon>Uroviricota</taxon>
        <taxon>Caudoviricetes</taxon>
        <taxon>Mohonavirus</taxon>
        <taxon>Mohonavirus ICP1</taxon>
    </lineage>
</organism>
<name>F1D1F9_9CAUD</name>
<protein>
    <submittedName>
        <fullName evidence="1">Uncharacterized protein ORF136</fullName>
    </submittedName>
</protein>
<dbReference type="EMBL" id="HQ641347">
    <property type="protein sequence ID" value="ADX87953.1"/>
    <property type="molecule type" value="Genomic_DNA"/>
</dbReference>
<evidence type="ECO:0000313" key="2">
    <source>
        <dbReference type="Proteomes" id="UP000007502"/>
    </source>
</evidence>
<sequence>MQCICGRFYTPAVYTDESLDICPACINASNPKSYTSRDDYVHAHINDDSGLYSEDEVNSY</sequence>
<accession>F1D1F9</accession>
<keyword evidence="2" id="KW-1185">Reference proteome</keyword>
<proteinExistence type="predicted"/>
<reference evidence="1 2" key="1">
    <citation type="journal article" date="2011" name="MBio">
        <title>Evidence of a dominant lineage of Vibrio cholerae-specific lytic bacteriophages shed by cholera patients over a 10-year period in Dhaka, Bangladesh.</title>
        <authorList>
            <person name="Seed K.D."/>
            <person name="Bodi K.L."/>
            <person name="Kropinski A.M."/>
            <person name="Ackermann H.W."/>
            <person name="Calderwood S.B."/>
            <person name="Qadri F."/>
            <person name="Camilli A."/>
        </authorList>
    </citation>
    <scope>NUCLEOTIDE SEQUENCE [LARGE SCALE GENOMIC DNA]</scope>
</reference>
<dbReference type="KEGG" id="vg:10228616"/>
<gene>
    <name evidence="1" type="primary">ORF136</name>
</gene>
<dbReference type="RefSeq" id="YP_004251078.1">
    <property type="nucleotide sequence ID" value="NC_015157.1"/>
</dbReference>